<evidence type="ECO:0000313" key="3">
    <source>
        <dbReference type="Proteomes" id="UP000641514"/>
    </source>
</evidence>
<accession>A0A916XGL9</accession>
<name>A0A916XGL9_9ACTN</name>
<gene>
    <name evidence="2" type="ORF">GCM10011410_24280</name>
</gene>
<reference evidence="2" key="2">
    <citation type="submission" date="2020-09" db="EMBL/GenBank/DDBJ databases">
        <authorList>
            <person name="Sun Q."/>
            <person name="Zhou Y."/>
        </authorList>
    </citation>
    <scope>NUCLEOTIDE SEQUENCE</scope>
    <source>
        <strain evidence="2">CGMCC 1.15478</strain>
    </source>
</reference>
<feature type="region of interest" description="Disordered" evidence="1">
    <location>
        <begin position="1"/>
        <end position="20"/>
    </location>
</feature>
<dbReference type="RefSeq" id="WP_188675300.1">
    <property type="nucleotide sequence ID" value="NZ_BMJH01000003.1"/>
</dbReference>
<comment type="caution">
    <text evidence="2">The sequence shown here is derived from an EMBL/GenBank/DDBJ whole genome shotgun (WGS) entry which is preliminary data.</text>
</comment>
<evidence type="ECO:0000313" key="2">
    <source>
        <dbReference type="EMBL" id="GGC70572.1"/>
    </source>
</evidence>
<dbReference type="AlphaFoldDB" id="A0A916XGL9"/>
<dbReference type="Proteomes" id="UP000641514">
    <property type="component" value="Unassembled WGS sequence"/>
</dbReference>
<protein>
    <submittedName>
        <fullName evidence="2">Uncharacterized protein</fullName>
    </submittedName>
</protein>
<dbReference type="EMBL" id="BMJH01000003">
    <property type="protein sequence ID" value="GGC70572.1"/>
    <property type="molecule type" value="Genomic_DNA"/>
</dbReference>
<proteinExistence type="predicted"/>
<keyword evidence="3" id="KW-1185">Reference proteome</keyword>
<reference evidence="2" key="1">
    <citation type="journal article" date="2014" name="Int. J. Syst. Evol. Microbiol.">
        <title>Complete genome sequence of Corynebacterium casei LMG S-19264T (=DSM 44701T), isolated from a smear-ripened cheese.</title>
        <authorList>
            <consortium name="US DOE Joint Genome Institute (JGI-PGF)"/>
            <person name="Walter F."/>
            <person name="Albersmeier A."/>
            <person name="Kalinowski J."/>
            <person name="Ruckert C."/>
        </authorList>
    </citation>
    <scope>NUCLEOTIDE SEQUENCE</scope>
    <source>
        <strain evidence="2">CGMCC 1.15478</strain>
    </source>
</reference>
<organism evidence="2 3">
    <name type="scientific">Hoyosella rhizosphaerae</name>
    <dbReference type="NCBI Taxonomy" id="1755582"/>
    <lineage>
        <taxon>Bacteria</taxon>
        <taxon>Bacillati</taxon>
        <taxon>Actinomycetota</taxon>
        <taxon>Actinomycetes</taxon>
        <taxon>Mycobacteriales</taxon>
        <taxon>Hoyosellaceae</taxon>
        <taxon>Hoyosella</taxon>
    </lineage>
</organism>
<evidence type="ECO:0000256" key="1">
    <source>
        <dbReference type="SAM" id="MobiDB-lite"/>
    </source>
</evidence>
<sequence>MSAVFTPASTSRARTDERYEPAADDAADIADICVKRCGEPTTWITATELRESLALCLLEVIQATCSDYRAVVDLLDRYRNYRYARTRDFSSSNSTPDGLQELLNTFDEVGGPTIWVGKVANFRRRYSGDGVPVRAASILHIAHILHQLKVNTVTDLRTAENSEGKMGEIEHAWFTELGELTSHAWPHLRVLVGLDEVDSSAAVNAFREQCTPNMDSHTFRGGMPRAAGRLGVSTSELEFTISRWYLSRLNRSIVDA</sequence>